<name>A0A328HI02_ARTGO</name>
<dbReference type="AlphaFoldDB" id="A0A328HI02"/>
<gene>
    <name evidence="1" type="ORF">DBZ45_04245</name>
</gene>
<dbReference type="OrthoDB" id="4947997at2"/>
<evidence type="ECO:0000313" key="2">
    <source>
        <dbReference type="Proteomes" id="UP000249166"/>
    </source>
</evidence>
<accession>A0A328HI02</accession>
<dbReference type="EMBL" id="QLNP01000062">
    <property type="protein sequence ID" value="RAM38236.1"/>
    <property type="molecule type" value="Genomic_DNA"/>
</dbReference>
<organism evidence="1 2">
    <name type="scientific">Arthrobacter globiformis</name>
    <dbReference type="NCBI Taxonomy" id="1665"/>
    <lineage>
        <taxon>Bacteria</taxon>
        <taxon>Bacillati</taxon>
        <taxon>Actinomycetota</taxon>
        <taxon>Actinomycetes</taxon>
        <taxon>Micrococcales</taxon>
        <taxon>Micrococcaceae</taxon>
        <taxon>Arthrobacter</taxon>
    </lineage>
</organism>
<comment type="caution">
    <text evidence="1">The sequence shown here is derived from an EMBL/GenBank/DDBJ whole genome shotgun (WGS) entry which is preliminary data.</text>
</comment>
<protein>
    <submittedName>
        <fullName evidence="1">Uncharacterized protein</fullName>
    </submittedName>
</protein>
<dbReference type="RefSeq" id="WP_111902706.1">
    <property type="nucleotide sequence ID" value="NZ_QLNP01000062.1"/>
</dbReference>
<dbReference type="Proteomes" id="UP000249166">
    <property type="component" value="Unassembled WGS sequence"/>
</dbReference>
<proteinExistence type="predicted"/>
<sequence>MDATQFDQFIAEALTTERETDTVFGPDELYGLYTSWCLIHQLQPAAPDSLFTALRERGIDPENCELAMTGPAAADYILASAPSLI</sequence>
<evidence type="ECO:0000313" key="1">
    <source>
        <dbReference type="EMBL" id="RAM38236.1"/>
    </source>
</evidence>
<reference evidence="1 2" key="1">
    <citation type="submission" date="2018-04" db="EMBL/GenBank/DDBJ databases">
        <title>Bacteria isolated from cave deposits of Manipur.</title>
        <authorList>
            <person name="Sahoo D."/>
            <person name="Sarangthem I."/>
            <person name="Nandeibam J."/>
        </authorList>
    </citation>
    <scope>NUCLEOTIDE SEQUENCE [LARGE SCALE GENOMIC DNA]</scope>
    <source>
        <strain evidence="2">mrc11</strain>
    </source>
</reference>